<dbReference type="InterPro" id="IPR007527">
    <property type="entry name" value="Znf_SWIM"/>
</dbReference>
<accession>A0A512DVT9</accession>
<dbReference type="AlphaFoldDB" id="A0A512DVT9"/>
<dbReference type="Pfam" id="PF04434">
    <property type="entry name" value="SWIM"/>
    <property type="match status" value="1"/>
</dbReference>
<dbReference type="Proteomes" id="UP000321523">
    <property type="component" value="Unassembled WGS sequence"/>
</dbReference>
<keyword evidence="1" id="KW-0862">Zinc</keyword>
<evidence type="ECO:0000259" key="2">
    <source>
        <dbReference type="PROSITE" id="PS50966"/>
    </source>
</evidence>
<keyword evidence="1" id="KW-0863">Zinc-finger</keyword>
<dbReference type="GO" id="GO:0008270">
    <property type="term" value="F:zinc ion binding"/>
    <property type="evidence" value="ECO:0007669"/>
    <property type="project" value="UniProtKB-KW"/>
</dbReference>
<dbReference type="PANTHER" id="PTHR38133">
    <property type="entry name" value="SLR1429 PROTEIN"/>
    <property type="match status" value="1"/>
</dbReference>
<dbReference type="PROSITE" id="PS50966">
    <property type="entry name" value="ZF_SWIM"/>
    <property type="match status" value="1"/>
</dbReference>
<name>A0A512DVT9_9PROT</name>
<comment type="caution">
    <text evidence="3">The sequence shown here is derived from an EMBL/GenBank/DDBJ whole genome shotgun (WGS) entry which is preliminary data.</text>
</comment>
<dbReference type="RefSeq" id="WP_044429876.1">
    <property type="nucleotide sequence ID" value="NZ_BJYZ01000021.1"/>
</dbReference>
<keyword evidence="4" id="KW-1185">Reference proteome</keyword>
<proteinExistence type="predicted"/>
<protein>
    <recommendedName>
        <fullName evidence="2">SWIM-type domain-containing protein</fullName>
    </recommendedName>
</protein>
<organism evidence="3 4">
    <name type="scientific">Skermanella aerolata</name>
    <dbReference type="NCBI Taxonomy" id="393310"/>
    <lineage>
        <taxon>Bacteria</taxon>
        <taxon>Pseudomonadati</taxon>
        <taxon>Pseudomonadota</taxon>
        <taxon>Alphaproteobacteria</taxon>
        <taxon>Rhodospirillales</taxon>
        <taxon>Azospirillaceae</taxon>
        <taxon>Skermanella</taxon>
    </lineage>
</organism>
<dbReference type="PANTHER" id="PTHR38133:SF1">
    <property type="entry name" value="SLR1429 PROTEIN"/>
    <property type="match status" value="1"/>
</dbReference>
<keyword evidence="1" id="KW-0479">Metal-binding</keyword>
<dbReference type="EMBL" id="BJYZ01000021">
    <property type="protein sequence ID" value="GEO40360.1"/>
    <property type="molecule type" value="Genomic_DNA"/>
</dbReference>
<feature type="domain" description="SWIM-type" evidence="2">
    <location>
        <begin position="135"/>
        <end position="166"/>
    </location>
</feature>
<reference evidence="3 4" key="1">
    <citation type="submission" date="2019-07" db="EMBL/GenBank/DDBJ databases">
        <title>Whole genome shotgun sequence of Skermanella aerolata NBRC 106429.</title>
        <authorList>
            <person name="Hosoyama A."/>
            <person name="Uohara A."/>
            <person name="Ohji S."/>
            <person name="Ichikawa N."/>
        </authorList>
    </citation>
    <scope>NUCLEOTIDE SEQUENCE [LARGE SCALE GENOMIC DNA]</scope>
    <source>
        <strain evidence="3 4">NBRC 106429</strain>
    </source>
</reference>
<evidence type="ECO:0000256" key="1">
    <source>
        <dbReference type="PROSITE-ProRule" id="PRU00325"/>
    </source>
</evidence>
<evidence type="ECO:0000313" key="3">
    <source>
        <dbReference type="EMBL" id="GEO40360.1"/>
    </source>
</evidence>
<gene>
    <name evidence="3" type="ORF">SAE02_45080</name>
</gene>
<sequence>MSWYEWGPTRPREAKGGIKARNKRGAFAESWWGRRWIEVLESFNIGERLTRGRTYARKGQVLDLKIDPGLVHAKVQGSRPRPYTVTIEIKPLTSGQWEKVGKAVSDDTWSAARLISGEMPETLEGTFKSAGVPLFPARLGDLTTECSCPDWSNPCKHVAAVYYLLAESFDNDPFLLFRLRGKSRDEFVGLLGGMAKAAAIEAPPVPSQPLKVDATAFWQGRPVPTDLYGAASLPDAPTVLAATLGPLPFWRGEADFLDTVNATVGKAAASGRKLVEG</sequence>
<evidence type="ECO:0000313" key="4">
    <source>
        <dbReference type="Proteomes" id="UP000321523"/>
    </source>
</evidence>
<dbReference type="OrthoDB" id="188274at2"/>